<evidence type="ECO:0000313" key="8">
    <source>
        <dbReference type="EMBL" id="KII73512.1"/>
    </source>
</evidence>
<dbReference type="GO" id="GO:0005794">
    <property type="term" value="C:Golgi apparatus"/>
    <property type="evidence" value="ECO:0007669"/>
    <property type="project" value="TreeGrafter"/>
</dbReference>
<evidence type="ECO:0000256" key="7">
    <source>
        <dbReference type="ARBA" id="ARBA00023211"/>
    </source>
</evidence>
<reference evidence="8 9" key="1">
    <citation type="journal article" date="2014" name="Genome Biol. Evol.">
        <title>The genome of the myxosporean Thelohanellus kitauei shows adaptations to nutrient acquisition within its fish host.</title>
        <authorList>
            <person name="Yang Y."/>
            <person name="Xiong J."/>
            <person name="Zhou Z."/>
            <person name="Huo F."/>
            <person name="Miao W."/>
            <person name="Ran C."/>
            <person name="Liu Y."/>
            <person name="Zhang J."/>
            <person name="Feng J."/>
            <person name="Wang M."/>
            <person name="Wang M."/>
            <person name="Wang L."/>
            <person name="Yao B."/>
        </authorList>
    </citation>
    <scope>NUCLEOTIDE SEQUENCE [LARGE SCALE GENOMIC DNA]</scope>
    <source>
        <strain evidence="8">Wuqing</strain>
    </source>
</reference>
<comment type="cofactor">
    <cofactor evidence="1">
        <name>Mn(2+)</name>
        <dbReference type="ChEBI" id="CHEBI:29035"/>
    </cofactor>
</comment>
<name>A0A0C2NHK7_THEKT</name>
<keyword evidence="5" id="KW-0479">Metal-binding</keyword>
<dbReference type="Gene3D" id="3.90.550.10">
    <property type="entry name" value="Spore Coat Polysaccharide Biosynthesis Protein SpsA, Chain A"/>
    <property type="match status" value="1"/>
</dbReference>
<dbReference type="Proteomes" id="UP000031668">
    <property type="component" value="Unassembled WGS sequence"/>
</dbReference>
<comment type="pathway">
    <text evidence="2">Protein modification; protein glycosylation.</text>
</comment>
<keyword evidence="3" id="KW-0328">Glycosyltransferase</keyword>
<keyword evidence="4 8" id="KW-0808">Transferase</keyword>
<dbReference type="PANTHER" id="PTHR11675:SF68">
    <property type="entry name" value="N-ACETYLGALACTOSAMINYLTRANSFERASE 7"/>
    <property type="match status" value="1"/>
</dbReference>
<dbReference type="InterPro" id="IPR029044">
    <property type="entry name" value="Nucleotide-diphossugar_trans"/>
</dbReference>
<organism evidence="8 9">
    <name type="scientific">Thelohanellus kitauei</name>
    <name type="common">Myxosporean</name>
    <dbReference type="NCBI Taxonomy" id="669202"/>
    <lineage>
        <taxon>Eukaryota</taxon>
        <taxon>Metazoa</taxon>
        <taxon>Cnidaria</taxon>
        <taxon>Myxozoa</taxon>
        <taxon>Myxosporea</taxon>
        <taxon>Bivalvulida</taxon>
        <taxon>Platysporina</taxon>
        <taxon>Myxobolidae</taxon>
        <taxon>Thelohanellus</taxon>
    </lineage>
</organism>
<dbReference type="GO" id="GO:0046872">
    <property type="term" value="F:metal ion binding"/>
    <property type="evidence" value="ECO:0007669"/>
    <property type="project" value="UniProtKB-KW"/>
</dbReference>
<dbReference type="AlphaFoldDB" id="A0A0C2NHK7"/>
<accession>A0A0C2NHK7</accession>
<gene>
    <name evidence="8" type="ORF">RF11_05337</name>
</gene>
<evidence type="ECO:0000256" key="2">
    <source>
        <dbReference type="ARBA" id="ARBA00004922"/>
    </source>
</evidence>
<dbReference type="SUPFAM" id="SSF53448">
    <property type="entry name" value="Nucleotide-diphospho-sugar transferases"/>
    <property type="match status" value="1"/>
</dbReference>
<protein>
    <submittedName>
        <fullName evidence="8">Polypeptide N-acetylgalactosaminyltransferase 1</fullName>
    </submittedName>
</protein>
<dbReference type="PANTHER" id="PTHR11675">
    <property type="entry name" value="N-ACETYLGALACTOSAMINYLTRANSFERASE"/>
    <property type="match status" value="1"/>
</dbReference>
<dbReference type="GO" id="GO:0006493">
    <property type="term" value="P:protein O-linked glycosylation"/>
    <property type="evidence" value="ECO:0007669"/>
    <property type="project" value="TreeGrafter"/>
</dbReference>
<comment type="caution">
    <text evidence="8">The sequence shown here is derived from an EMBL/GenBank/DDBJ whole genome shotgun (WGS) entry which is preliminary data.</text>
</comment>
<evidence type="ECO:0000256" key="4">
    <source>
        <dbReference type="ARBA" id="ARBA00022679"/>
    </source>
</evidence>
<sequence>MDETDEPKNPLYDENEQNFGDYGFPVSYEKNETNLVKESISFYGYNQIVSEKIGVTRQLGDMRHWKCKNYISSDFEWTVSVIIVFFDEGWSILIRAIMSVIRSSSKNSIKEIILVDDKSSLSNS</sequence>
<keyword evidence="9" id="KW-1185">Reference proteome</keyword>
<dbReference type="OrthoDB" id="6119243at2759"/>
<evidence type="ECO:0000313" key="9">
    <source>
        <dbReference type="Proteomes" id="UP000031668"/>
    </source>
</evidence>
<dbReference type="GO" id="GO:0004653">
    <property type="term" value="F:polypeptide N-acetylgalactosaminyltransferase activity"/>
    <property type="evidence" value="ECO:0007669"/>
    <property type="project" value="TreeGrafter"/>
</dbReference>
<keyword evidence="7" id="KW-0464">Manganese</keyword>
<evidence type="ECO:0000256" key="1">
    <source>
        <dbReference type="ARBA" id="ARBA00001936"/>
    </source>
</evidence>
<keyword evidence="6" id="KW-1015">Disulfide bond</keyword>
<proteinExistence type="predicted"/>
<dbReference type="EMBL" id="JWZT01000794">
    <property type="protein sequence ID" value="KII73512.1"/>
    <property type="molecule type" value="Genomic_DNA"/>
</dbReference>
<evidence type="ECO:0000256" key="5">
    <source>
        <dbReference type="ARBA" id="ARBA00022723"/>
    </source>
</evidence>
<evidence type="ECO:0000256" key="3">
    <source>
        <dbReference type="ARBA" id="ARBA00022676"/>
    </source>
</evidence>
<evidence type="ECO:0000256" key="6">
    <source>
        <dbReference type="ARBA" id="ARBA00023157"/>
    </source>
</evidence>